<evidence type="ECO:0000256" key="1">
    <source>
        <dbReference type="SAM" id="Phobius"/>
    </source>
</evidence>
<reference evidence="2" key="6">
    <citation type="journal article" date="2002" name="Nature">
        <title>Analysis of the mouse transcriptome based on functional annotation of 60,770 full-length cDNAs.</title>
        <authorList>
            <consortium name="The FANTOM Consortium and the RIKEN Genome Exploration Research Group Phase I and II Team"/>
        </authorList>
    </citation>
    <scope>NUCLEOTIDE SEQUENCE</scope>
    <source>
        <strain evidence="2">C57BL/6J</strain>
        <tissue evidence="2">Diencephalon</tissue>
    </source>
</reference>
<keyword evidence="1" id="KW-0472">Membrane</keyword>
<proteinExistence type="evidence at transcript level"/>
<keyword evidence="1" id="KW-0812">Transmembrane</keyword>
<feature type="transmembrane region" description="Helical" evidence="1">
    <location>
        <begin position="54"/>
        <end position="73"/>
    </location>
</feature>
<reference evidence="2" key="2">
    <citation type="journal article" date="2000" name="Genome Res.">
        <title>Normalization and subtraction of cap-trapper-selected cDNAs to prepare full-length cDNA libraries for rapid discovery of new genes.</title>
        <authorList>
            <person name="Carninci P."/>
            <person name="Shibata Y."/>
            <person name="Hayatsu N."/>
            <person name="Sugahara Y."/>
            <person name="Shibata K."/>
            <person name="Itoh M."/>
            <person name="Konno H."/>
            <person name="Okazaki Y."/>
            <person name="Muramatsu M."/>
            <person name="Hayashizaki Y."/>
        </authorList>
    </citation>
    <scope>NUCLEOTIDE SEQUENCE</scope>
    <source>
        <strain evidence="2">C57BL/6J</strain>
        <tissue evidence="2">Diencephalon</tissue>
    </source>
</reference>
<reference evidence="2" key="1">
    <citation type="journal article" date="1999" name="Methods Enzymol.">
        <title>High-efficiency full-length cDNA cloning.</title>
        <authorList>
            <person name="Carninci P."/>
            <person name="Hayashizaki Y."/>
        </authorList>
    </citation>
    <scope>NUCLEOTIDE SEQUENCE</scope>
    <source>
        <strain evidence="2">C57BL/6J</strain>
        <tissue evidence="2">Diencephalon</tissue>
    </source>
</reference>
<dbReference type="AlphaFoldDB" id="Q8BIA5"/>
<reference evidence="2" key="8">
    <citation type="journal article" date="2005" name="Science">
        <title>Antisense Transcription in the Mammalian Transcriptome.</title>
        <authorList>
            <consortium name="RIKEN Genome Exploration Research Group and Genome Science Group (Genome Network Project Core Group) and the FANTOM Consortium"/>
        </authorList>
    </citation>
    <scope>NUCLEOTIDE SEQUENCE</scope>
    <source>
        <strain evidence="2">C57BL/6J</strain>
        <tissue evidence="2">Diencephalon</tissue>
    </source>
</reference>
<gene>
    <name evidence="3" type="primary">Gm19665</name>
</gene>
<protein>
    <submittedName>
        <fullName evidence="2">Uncharacterized protein</fullName>
    </submittedName>
</protein>
<keyword evidence="1" id="KW-1133">Transmembrane helix</keyword>
<name>Q8BIA5_MOUSE</name>
<reference evidence="2" key="3">
    <citation type="journal article" date="2000" name="Genome Res.">
        <title>RIKEN integrated sequence analysis (RISA) system--384-format sequencing pipeline with 384 multicapillary sequencer.</title>
        <authorList>
            <person name="Shibata K."/>
            <person name="Itoh M."/>
            <person name="Aizawa K."/>
            <person name="Nagaoka S."/>
            <person name="Sasaki N."/>
            <person name="Carninci P."/>
            <person name="Konno H."/>
            <person name="Akiyama J."/>
            <person name="Nishi K."/>
            <person name="Kitsunai T."/>
            <person name="Tashiro H."/>
            <person name="Itoh M."/>
            <person name="Sumi N."/>
            <person name="Ishii Y."/>
            <person name="Nakamura S."/>
            <person name="Hazama M."/>
            <person name="Nishine T."/>
            <person name="Harada A."/>
            <person name="Yamamoto R."/>
            <person name="Matsumoto H."/>
            <person name="Sakaguchi S."/>
            <person name="Ikegami T."/>
            <person name="Kashiwagi K."/>
            <person name="Fujiwake S."/>
            <person name="Inoue K."/>
            <person name="Togawa Y."/>
            <person name="Izawa M."/>
            <person name="Ohara E."/>
            <person name="Watahiki M."/>
            <person name="Yoneda Y."/>
            <person name="Ishikawa T."/>
            <person name="Ozawa K."/>
            <person name="Tanaka T."/>
            <person name="Matsuura S."/>
            <person name="Kawai J."/>
            <person name="Okazaki Y."/>
            <person name="Muramatsu M."/>
            <person name="Inoue Y."/>
            <person name="Kira A."/>
            <person name="Hayashizaki Y."/>
        </authorList>
    </citation>
    <scope>NUCLEOTIDE SEQUENCE</scope>
    <source>
        <strain evidence="2">C57BL/6J</strain>
        <tissue evidence="2">Diencephalon</tissue>
    </source>
</reference>
<reference evidence="2" key="5">
    <citation type="submission" date="2001-07" db="EMBL/GenBank/DDBJ databases">
        <authorList>
            <person name="Adachi J."/>
            <person name="Aizawa K."/>
            <person name="Akimura T."/>
            <person name="Arakawa T."/>
            <person name="Bono H."/>
            <person name="Carninci P."/>
            <person name="Fukuda S."/>
            <person name="Furuno M."/>
            <person name="Hanagaki T."/>
            <person name="Hara A."/>
            <person name="Hashizume W."/>
            <person name="Hayashida K."/>
            <person name="Hayatsu N."/>
            <person name="Hiramoto K."/>
            <person name="Hiraoka T."/>
            <person name="Hirozane T."/>
            <person name="Hori F."/>
            <person name="Imotani K."/>
            <person name="Ishii Y."/>
            <person name="Itoh M."/>
            <person name="Kagawa I."/>
            <person name="Kasukawa T."/>
            <person name="Katoh H."/>
            <person name="Kawai J."/>
            <person name="Kojima Y."/>
            <person name="Kondo S."/>
            <person name="Konno H."/>
            <person name="Kouda M."/>
            <person name="Koya S."/>
            <person name="Kurihara C."/>
            <person name="Matsuyama T."/>
            <person name="Miyazaki A."/>
            <person name="Murata M."/>
            <person name="Nakamura M."/>
            <person name="Nishi K."/>
            <person name="Nomura K."/>
            <person name="Numazaki R."/>
            <person name="Ohno M."/>
            <person name="Ohsato N."/>
            <person name="Okazaki Y."/>
            <person name="Saito R."/>
            <person name="Saitoh H."/>
            <person name="Sakai C."/>
            <person name="Sakai K."/>
            <person name="Sakazume N."/>
            <person name="Sano H."/>
            <person name="Sasaki D."/>
            <person name="Shibata K."/>
            <person name="Shinagawa A."/>
            <person name="Shiraki T."/>
            <person name="Sogabe Y."/>
            <person name="Tagami M."/>
            <person name="Tagawa A."/>
            <person name="Takahashi F."/>
            <person name="Takaku-Akahira S."/>
            <person name="Takeda Y."/>
            <person name="Tanaka T."/>
            <person name="Tomaru A."/>
            <person name="Toya T."/>
            <person name="Yasunishi A."/>
            <person name="Muramatsu M."/>
            <person name="Hayashizaki Y."/>
        </authorList>
    </citation>
    <scope>NUCLEOTIDE SEQUENCE</scope>
    <source>
        <strain evidence="2">C57BL/6J</strain>
        <tissue evidence="2">Diencephalon</tissue>
    </source>
</reference>
<dbReference type="EMBL" id="AK034238">
    <property type="protein sequence ID" value="BAC28642.1"/>
    <property type="molecule type" value="mRNA"/>
</dbReference>
<feature type="transmembrane region" description="Helical" evidence="1">
    <location>
        <begin position="124"/>
        <end position="145"/>
    </location>
</feature>
<reference evidence="2" key="7">
    <citation type="journal article" date="2005" name="Science">
        <title>The Transcriptional Landscape of the Mammalian Genome.</title>
        <authorList>
            <consortium name="The FANTOM Consortium"/>
            <consortium name="Riken Genome Exploration Research Group and Genome Science Group (Genome Network Project Core Group)"/>
        </authorList>
    </citation>
    <scope>NUCLEOTIDE SEQUENCE</scope>
    <source>
        <strain evidence="2">C57BL/6J</strain>
        <tissue evidence="2">Diencephalon</tissue>
    </source>
</reference>
<evidence type="ECO:0000313" key="2">
    <source>
        <dbReference type="EMBL" id="BAC28642.1"/>
    </source>
</evidence>
<organism evidence="2">
    <name type="scientific">Mus musculus</name>
    <name type="common">Mouse</name>
    <dbReference type="NCBI Taxonomy" id="10090"/>
    <lineage>
        <taxon>Eukaryota</taxon>
        <taxon>Metazoa</taxon>
        <taxon>Chordata</taxon>
        <taxon>Craniata</taxon>
        <taxon>Vertebrata</taxon>
        <taxon>Euteleostomi</taxon>
        <taxon>Mammalia</taxon>
        <taxon>Eutheria</taxon>
        <taxon>Euarchontoglires</taxon>
        <taxon>Glires</taxon>
        <taxon>Rodentia</taxon>
        <taxon>Myomorpha</taxon>
        <taxon>Muroidea</taxon>
        <taxon>Muridae</taxon>
        <taxon>Murinae</taxon>
        <taxon>Mus</taxon>
        <taxon>Mus</taxon>
    </lineage>
</organism>
<evidence type="ECO:0000313" key="3">
    <source>
        <dbReference type="MGI" id="MGI:5011850"/>
    </source>
</evidence>
<feature type="transmembrane region" description="Helical" evidence="1">
    <location>
        <begin position="12"/>
        <end position="34"/>
    </location>
</feature>
<sequence length="152" mass="17953">MALKGLLTPFFVFVFVFLLLLLLLLFCFLLKFVFHRPELMPNITWLSRTYTMLPALWKNNLLVCTHLFTVYIFCLKLRSLTLKPLCNFLAPFPFCSSELFLTVYELSLYPWIPFVSMYMYIWTWIPVYVHTAMTYIAMCISIACIKTIQSSL</sequence>
<dbReference type="AGR" id="MGI:5011850"/>
<accession>Q8BIA5</accession>
<reference evidence="2" key="4">
    <citation type="journal article" date="2001" name="Nature">
        <title>Functional annotation of a full-length mouse cDNA collection.</title>
        <authorList>
            <consortium name="The RIKEN Genome Exploration Research Group Phase II Team and the FANTOM Consortium"/>
        </authorList>
    </citation>
    <scope>NUCLEOTIDE SEQUENCE</scope>
    <source>
        <strain evidence="2">C57BL/6J</strain>
        <tissue evidence="2">Diencephalon</tissue>
    </source>
</reference>
<dbReference type="MGI" id="MGI:5011850">
    <property type="gene designation" value="Gm19665"/>
</dbReference>